<reference evidence="1 2" key="1">
    <citation type="journal article" date="2020" name="Cell">
        <title>Large-Scale Comparative Analyses of Tick Genomes Elucidate Their Genetic Diversity and Vector Capacities.</title>
        <authorList>
            <consortium name="Tick Genome and Microbiome Consortium (TIGMIC)"/>
            <person name="Jia N."/>
            <person name="Wang J."/>
            <person name="Shi W."/>
            <person name="Du L."/>
            <person name="Sun Y."/>
            <person name="Zhan W."/>
            <person name="Jiang J.F."/>
            <person name="Wang Q."/>
            <person name="Zhang B."/>
            <person name="Ji P."/>
            <person name="Bell-Sakyi L."/>
            <person name="Cui X.M."/>
            <person name="Yuan T.T."/>
            <person name="Jiang B.G."/>
            <person name="Yang W.F."/>
            <person name="Lam T.T."/>
            <person name="Chang Q.C."/>
            <person name="Ding S.J."/>
            <person name="Wang X.J."/>
            <person name="Zhu J.G."/>
            <person name="Ruan X.D."/>
            <person name="Zhao L."/>
            <person name="Wei J.T."/>
            <person name="Ye R.Z."/>
            <person name="Que T.C."/>
            <person name="Du C.H."/>
            <person name="Zhou Y.H."/>
            <person name="Cheng J.X."/>
            <person name="Dai P.F."/>
            <person name="Guo W.B."/>
            <person name="Han X.H."/>
            <person name="Huang E.J."/>
            <person name="Li L.F."/>
            <person name="Wei W."/>
            <person name="Gao Y.C."/>
            <person name="Liu J.Z."/>
            <person name="Shao H.Z."/>
            <person name="Wang X."/>
            <person name="Wang C.C."/>
            <person name="Yang T.C."/>
            <person name="Huo Q.B."/>
            <person name="Li W."/>
            <person name="Chen H.Y."/>
            <person name="Chen S.E."/>
            <person name="Zhou L.G."/>
            <person name="Ni X.B."/>
            <person name="Tian J.H."/>
            <person name="Sheng Y."/>
            <person name="Liu T."/>
            <person name="Pan Y.S."/>
            <person name="Xia L.Y."/>
            <person name="Li J."/>
            <person name="Zhao F."/>
            <person name="Cao W.C."/>
        </authorList>
    </citation>
    <scope>NUCLEOTIDE SEQUENCE [LARGE SCALE GENOMIC DNA]</scope>
    <source>
        <strain evidence="1">Iper-2018</strain>
    </source>
</reference>
<dbReference type="EMBL" id="JABSTQ010009391">
    <property type="protein sequence ID" value="KAG0429673.1"/>
    <property type="molecule type" value="Genomic_DNA"/>
</dbReference>
<evidence type="ECO:0000313" key="1">
    <source>
        <dbReference type="EMBL" id="KAG0429673.1"/>
    </source>
</evidence>
<dbReference type="Proteomes" id="UP000805193">
    <property type="component" value="Unassembled WGS sequence"/>
</dbReference>
<keyword evidence="2" id="KW-1185">Reference proteome</keyword>
<comment type="caution">
    <text evidence="1">The sequence shown here is derived from an EMBL/GenBank/DDBJ whole genome shotgun (WGS) entry which is preliminary data.</text>
</comment>
<name>A0AC60Q739_IXOPE</name>
<organism evidence="1 2">
    <name type="scientific">Ixodes persulcatus</name>
    <name type="common">Taiga tick</name>
    <dbReference type="NCBI Taxonomy" id="34615"/>
    <lineage>
        <taxon>Eukaryota</taxon>
        <taxon>Metazoa</taxon>
        <taxon>Ecdysozoa</taxon>
        <taxon>Arthropoda</taxon>
        <taxon>Chelicerata</taxon>
        <taxon>Arachnida</taxon>
        <taxon>Acari</taxon>
        <taxon>Parasitiformes</taxon>
        <taxon>Ixodida</taxon>
        <taxon>Ixodoidea</taxon>
        <taxon>Ixodidae</taxon>
        <taxon>Ixodinae</taxon>
        <taxon>Ixodes</taxon>
    </lineage>
</organism>
<gene>
    <name evidence="1" type="ORF">HPB47_023394</name>
</gene>
<sequence length="275" mass="32105">MYGTAIGNATSDLFPRRDPRVISWFFAGNKWFLITLLSGYVYVVKVAGPRFMKNRPPYDNLKPVIILYNLAMVFLNMYFVMNFLTRSYVGGGYNYVCQGIDFDADDQVTKEFLVLVWWYFWVRVADYLDTLFFVLRKKDSHVSFLHVVHHILVVFNGWYGFTYGADGQAALGIILNSFVHVVMYSYYFLSLLGPAVRPYLWWKRYLTQLQLVQFVIMTVHIMIPLFVDCGYPKAHSAIAASETVFFTIMFLRFYAKAYSGRKNFGQRHEAKNKVQ</sequence>
<protein>
    <submittedName>
        <fullName evidence="1">Uncharacterized protein</fullName>
    </submittedName>
</protein>
<evidence type="ECO:0000313" key="2">
    <source>
        <dbReference type="Proteomes" id="UP000805193"/>
    </source>
</evidence>
<proteinExistence type="predicted"/>
<accession>A0AC60Q739</accession>